<comment type="caution">
    <text evidence="9">The sequence shown here is derived from an EMBL/GenBank/DDBJ whole genome shotgun (WGS) entry which is preliminary data.</text>
</comment>
<evidence type="ECO:0000256" key="7">
    <source>
        <dbReference type="SAM" id="MobiDB-lite"/>
    </source>
</evidence>
<dbReference type="PRINTS" id="PR00082">
    <property type="entry name" value="GLFDHDRGNASE"/>
</dbReference>
<dbReference type="RefSeq" id="WP_337795004.1">
    <property type="nucleotide sequence ID" value="NZ_JACCAB010000001.1"/>
</dbReference>
<keyword evidence="2 6" id="KW-0560">Oxidoreductase</keyword>
<dbReference type="InterPro" id="IPR006096">
    <property type="entry name" value="Glu/Leu/Phe/Val/Trp_DH_C"/>
</dbReference>
<evidence type="ECO:0000256" key="2">
    <source>
        <dbReference type="ARBA" id="ARBA00023002"/>
    </source>
</evidence>
<dbReference type="InterPro" id="IPR033524">
    <property type="entry name" value="Glu/Leu/Phe/Val_DH_AS"/>
</dbReference>
<dbReference type="EMBL" id="JACCAB010000001">
    <property type="protein sequence ID" value="NYG07088.1"/>
    <property type="molecule type" value="Genomic_DNA"/>
</dbReference>
<dbReference type="PANTHER" id="PTHR42722">
    <property type="entry name" value="LEUCINE DEHYDROGENASE"/>
    <property type="match status" value="1"/>
</dbReference>
<keyword evidence="5" id="KW-0547">Nucleotide-binding</keyword>
<protein>
    <submittedName>
        <fullName evidence="9">Valine dehydrogenase (NAD+)</fullName>
        <ecNumber evidence="9">1.4.1.23</ecNumber>
    </submittedName>
</protein>
<keyword evidence="3 5" id="KW-0520">NAD</keyword>
<gene>
    <name evidence="9" type="ORF">BJ986_001575</name>
</gene>
<evidence type="ECO:0000256" key="3">
    <source>
        <dbReference type="ARBA" id="ARBA00023027"/>
    </source>
</evidence>
<keyword evidence="10" id="KW-1185">Reference proteome</keyword>
<evidence type="ECO:0000256" key="6">
    <source>
        <dbReference type="RuleBase" id="RU004417"/>
    </source>
</evidence>
<accession>A0A852WDI2</accession>
<feature type="domain" description="Glutamate/phenylalanine/leucine/valine/L-tryptophan dehydrogenase C-terminal" evidence="8">
    <location>
        <begin position="151"/>
        <end position="362"/>
    </location>
</feature>
<organism evidence="9 10">
    <name type="scientific">Pedococcus badiiscoriae</name>
    <dbReference type="NCBI Taxonomy" id="642776"/>
    <lineage>
        <taxon>Bacteria</taxon>
        <taxon>Bacillati</taxon>
        <taxon>Actinomycetota</taxon>
        <taxon>Actinomycetes</taxon>
        <taxon>Micrococcales</taxon>
        <taxon>Intrasporangiaceae</taxon>
        <taxon>Pedococcus</taxon>
    </lineage>
</organism>
<feature type="active site" description="Proton donor/acceptor" evidence="4">
    <location>
        <position position="87"/>
    </location>
</feature>
<dbReference type="GO" id="GO:0006520">
    <property type="term" value="P:amino acid metabolic process"/>
    <property type="evidence" value="ECO:0007669"/>
    <property type="project" value="InterPro"/>
</dbReference>
<dbReference type="InterPro" id="IPR046346">
    <property type="entry name" value="Aminoacid_DH-like_N_sf"/>
</dbReference>
<sequence>MTASSSPTTSTSSTSTSSHEQVVFCHDRTTGLRAIIGIYSTALGPALGGTRFYPYASEDAALADVLRLSKGMAYKNAVAGLDLGGGKAVIIGDPATDKTPDLLRAYGRFVESLGGRYVTACDVGTYVADMDVVSETTRFATGRSEANGGAGDSSVLTAFGVFQGQRAAAQHLWGEPTLKGRTVGIAGVGKVGRILAGHLLEDGATVVVTDVNEQAVAALVAQHPEIEVVADTATLVRSDIDVYAPCALGGALDDATVEALRATVVCGGANNQLVVEGEGGTADRLRERGITYAPDFLVNAGGVIQVSDELHGFDFERAKKGAAAIFDHTLEVLETADARSITPAAAADHIAEERMAARAAAGIWLPAH</sequence>
<dbReference type="InterPro" id="IPR036291">
    <property type="entry name" value="NAD(P)-bd_dom_sf"/>
</dbReference>
<dbReference type="PANTHER" id="PTHR42722:SF1">
    <property type="entry name" value="VALINE DEHYDROGENASE"/>
    <property type="match status" value="1"/>
</dbReference>
<dbReference type="FunFam" id="3.40.50.10860:FF:000010">
    <property type="entry name" value="Leucine dehydrogenase"/>
    <property type="match status" value="1"/>
</dbReference>
<dbReference type="GO" id="GO:0000166">
    <property type="term" value="F:nucleotide binding"/>
    <property type="evidence" value="ECO:0007669"/>
    <property type="project" value="UniProtKB-KW"/>
</dbReference>
<evidence type="ECO:0000256" key="4">
    <source>
        <dbReference type="PIRSR" id="PIRSR000188-1"/>
    </source>
</evidence>
<dbReference type="EC" id="1.4.1.23" evidence="9"/>
<dbReference type="InterPro" id="IPR016211">
    <property type="entry name" value="Glu/Phe/Leu/Val/Trp_DH_bac/arc"/>
</dbReference>
<evidence type="ECO:0000259" key="8">
    <source>
        <dbReference type="SMART" id="SM00839"/>
    </source>
</evidence>
<dbReference type="GO" id="GO:0043837">
    <property type="term" value="F:valine dehydrogenase (NAD+) activity"/>
    <property type="evidence" value="ECO:0007669"/>
    <property type="project" value="UniProtKB-EC"/>
</dbReference>
<name>A0A852WDI2_9MICO</name>
<reference evidence="9 10" key="1">
    <citation type="submission" date="2020-07" db="EMBL/GenBank/DDBJ databases">
        <title>Sequencing the genomes of 1000 actinobacteria strains.</title>
        <authorList>
            <person name="Klenk H.-P."/>
        </authorList>
    </citation>
    <scope>NUCLEOTIDE SEQUENCE [LARGE SCALE GENOMIC DNA]</scope>
    <source>
        <strain evidence="9 10">DSM 23987</strain>
    </source>
</reference>
<feature type="binding site" evidence="5">
    <location>
        <begin position="187"/>
        <end position="192"/>
    </location>
    <ligand>
        <name>NAD(+)</name>
        <dbReference type="ChEBI" id="CHEBI:57540"/>
    </ligand>
</feature>
<evidence type="ECO:0000256" key="5">
    <source>
        <dbReference type="PIRSR" id="PIRSR000188-2"/>
    </source>
</evidence>
<dbReference type="CDD" id="cd01075">
    <property type="entry name" value="NAD_bind_Leu_Phe_Val_DH"/>
    <property type="match status" value="1"/>
</dbReference>
<dbReference type="Gene3D" id="3.40.50.10860">
    <property type="entry name" value="Leucine Dehydrogenase, chain A, domain 1"/>
    <property type="match status" value="1"/>
</dbReference>
<proteinExistence type="inferred from homology"/>
<dbReference type="InterPro" id="IPR006097">
    <property type="entry name" value="Glu/Leu/Phe/Val/Trp_DH_dimer"/>
</dbReference>
<dbReference type="SMART" id="SM00839">
    <property type="entry name" value="ELFV_dehydrog"/>
    <property type="match status" value="1"/>
</dbReference>
<feature type="compositionally biased region" description="Low complexity" evidence="7">
    <location>
        <begin position="1"/>
        <end position="18"/>
    </location>
</feature>
<dbReference type="SUPFAM" id="SSF53223">
    <property type="entry name" value="Aminoacid dehydrogenase-like, N-terminal domain"/>
    <property type="match status" value="1"/>
</dbReference>
<dbReference type="AlphaFoldDB" id="A0A852WDI2"/>
<dbReference type="Proteomes" id="UP000573599">
    <property type="component" value="Unassembled WGS sequence"/>
</dbReference>
<dbReference type="SUPFAM" id="SSF51735">
    <property type="entry name" value="NAD(P)-binding Rossmann-fold domains"/>
    <property type="match status" value="1"/>
</dbReference>
<dbReference type="Gene3D" id="3.40.50.720">
    <property type="entry name" value="NAD(P)-binding Rossmann-like Domain"/>
    <property type="match status" value="1"/>
</dbReference>
<dbReference type="Pfam" id="PF02812">
    <property type="entry name" value="ELFV_dehydrog_N"/>
    <property type="match status" value="1"/>
</dbReference>
<dbReference type="InterPro" id="IPR006095">
    <property type="entry name" value="Glu/Leu/Phe/Val/Trp_DH"/>
</dbReference>
<feature type="region of interest" description="Disordered" evidence="7">
    <location>
        <begin position="1"/>
        <end position="20"/>
    </location>
</feature>
<dbReference type="PIRSF" id="PIRSF000188">
    <property type="entry name" value="Phe_leu_dh"/>
    <property type="match status" value="1"/>
</dbReference>
<evidence type="ECO:0000313" key="10">
    <source>
        <dbReference type="Proteomes" id="UP000573599"/>
    </source>
</evidence>
<dbReference type="Pfam" id="PF00208">
    <property type="entry name" value="ELFV_dehydrog"/>
    <property type="match status" value="1"/>
</dbReference>
<evidence type="ECO:0000256" key="1">
    <source>
        <dbReference type="ARBA" id="ARBA00006382"/>
    </source>
</evidence>
<comment type="similarity">
    <text evidence="1 6">Belongs to the Glu/Leu/Phe/Val dehydrogenases family.</text>
</comment>
<evidence type="ECO:0000313" key="9">
    <source>
        <dbReference type="EMBL" id="NYG07088.1"/>
    </source>
</evidence>
<dbReference type="PROSITE" id="PS00074">
    <property type="entry name" value="GLFV_DEHYDROGENASE"/>
    <property type="match status" value="1"/>
</dbReference>